<protein>
    <submittedName>
        <fullName evidence="2">Uncharacterized protein</fullName>
    </submittedName>
</protein>
<evidence type="ECO:0000256" key="1">
    <source>
        <dbReference type="SAM" id="MobiDB-lite"/>
    </source>
</evidence>
<comment type="caution">
    <text evidence="2">The sequence shown here is derived from an EMBL/GenBank/DDBJ whole genome shotgun (WGS) entry which is preliminary data.</text>
</comment>
<accession>A0AAD8YU41</accession>
<name>A0AAD8YU41_9TELE</name>
<dbReference type="Proteomes" id="UP001239994">
    <property type="component" value="Unassembled WGS sequence"/>
</dbReference>
<organism evidence="2 3">
    <name type="scientific">Electrophorus voltai</name>
    <dbReference type="NCBI Taxonomy" id="2609070"/>
    <lineage>
        <taxon>Eukaryota</taxon>
        <taxon>Metazoa</taxon>
        <taxon>Chordata</taxon>
        <taxon>Craniata</taxon>
        <taxon>Vertebrata</taxon>
        <taxon>Euteleostomi</taxon>
        <taxon>Actinopterygii</taxon>
        <taxon>Neopterygii</taxon>
        <taxon>Teleostei</taxon>
        <taxon>Ostariophysi</taxon>
        <taxon>Gymnotiformes</taxon>
        <taxon>Gymnotoidei</taxon>
        <taxon>Gymnotidae</taxon>
        <taxon>Electrophorus</taxon>
    </lineage>
</organism>
<evidence type="ECO:0000313" key="2">
    <source>
        <dbReference type="EMBL" id="KAK1787225.1"/>
    </source>
</evidence>
<sequence length="92" mass="10108">MEVEEVLYGDSLTDSDIQSVISRNDEPPVSAISPKAPPRRYHRGASKPAHAKQLEATSFEEETPFARAHSHGTRAPVPKPRRGRKEAAPVPI</sequence>
<evidence type="ECO:0000313" key="3">
    <source>
        <dbReference type="Proteomes" id="UP001239994"/>
    </source>
</evidence>
<feature type="region of interest" description="Disordered" evidence="1">
    <location>
        <begin position="1"/>
        <end position="92"/>
    </location>
</feature>
<keyword evidence="3" id="KW-1185">Reference proteome</keyword>
<feature type="compositionally biased region" description="Polar residues" evidence="1">
    <location>
        <begin position="12"/>
        <end position="22"/>
    </location>
</feature>
<dbReference type="EMBL" id="JAROKS010000023">
    <property type="protein sequence ID" value="KAK1787225.1"/>
    <property type="molecule type" value="Genomic_DNA"/>
</dbReference>
<reference evidence="2" key="1">
    <citation type="submission" date="2023-03" db="EMBL/GenBank/DDBJ databases">
        <title>Electrophorus voltai genome.</title>
        <authorList>
            <person name="Bian C."/>
        </authorList>
    </citation>
    <scope>NUCLEOTIDE SEQUENCE</scope>
    <source>
        <strain evidence="2">CB-2022</strain>
        <tissue evidence="2">Muscle</tissue>
    </source>
</reference>
<proteinExistence type="predicted"/>
<dbReference type="AlphaFoldDB" id="A0AAD8YU41"/>
<gene>
    <name evidence="2" type="ORF">P4O66_002700</name>
</gene>